<feature type="coiled-coil region" evidence="10">
    <location>
        <begin position="259"/>
        <end position="286"/>
    </location>
</feature>
<proteinExistence type="inferred from homology"/>
<evidence type="ECO:0000256" key="2">
    <source>
        <dbReference type="ARBA" id="ARBA00009441"/>
    </source>
</evidence>
<keyword evidence="7 9" id="KW-0234">DNA repair</keyword>
<keyword evidence="6" id="KW-0067">ATP-binding</keyword>
<dbReference type="FunFam" id="3.40.50.300:FF:000319">
    <property type="entry name" value="DNA repair protein RecN"/>
    <property type="match status" value="1"/>
</dbReference>
<dbReference type="PIRSF" id="PIRSF003128">
    <property type="entry name" value="RecN"/>
    <property type="match status" value="1"/>
</dbReference>
<dbReference type="CDD" id="cd03241">
    <property type="entry name" value="ABC_RecN"/>
    <property type="match status" value="2"/>
</dbReference>
<comment type="caution">
    <text evidence="12">The sequence shown here is derived from an EMBL/GenBank/DDBJ whole genome shotgun (WGS) entry which is preliminary data.</text>
</comment>
<feature type="domain" description="RecF/RecN/SMC N-terminal" evidence="11">
    <location>
        <begin position="2"/>
        <end position="506"/>
    </location>
</feature>
<keyword evidence="10" id="KW-0175">Coiled coil</keyword>
<evidence type="ECO:0000256" key="4">
    <source>
        <dbReference type="ARBA" id="ARBA00022741"/>
    </source>
</evidence>
<keyword evidence="4" id="KW-0547">Nucleotide-binding</keyword>
<protein>
    <recommendedName>
        <fullName evidence="3 9">DNA repair protein RecN</fullName>
    </recommendedName>
    <alternativeName>
        <fullName evidence="8 9">Recombination protein N</fullName>
    </alternativeName>
</protein>
<dbReference type="Pfam" id="PF02463">
    <property type="entry name" value="SMC_N"/>
    <property type="match status" value="1"/>
</dbReference>
<reference evidence="12 13" key="1">
    <citation type="submission" date="2017-08" db="EMBL/GenBank/DDBJ databases">
        <title>Fine stratification of microbial communities through a metagenomic profile of the photic zone.</title>
        <authorList>
            <person name="Haro-Moreno J.M."/>
            <person name="Lopez-Perez M."/>
            <person name="De La Torre J."/>
            <person name="Picazo A."/>
            <person name="Camacho A."/>
            <person name="Rodriguez-Valera F."/>
        </authorList>
    </citation>
    <scope>NUCLEOTIDE SEQUENCE [LARGE SCALE GENOMIC DNA]</scope>
    <source>
        <strain evidence="12">MED-G24</strain>
    </source>
</reference>
<sequence>MLSHLSVRHFALVDELEIDFSDGMSVVTGETGAGKSIILNALSMALGDRADQSLIASDSDRAEIHAVFDIKAGSAAALWLSERDLDAAEAILRRIINRDGRSRAFINGSPSTASDLKQLGQLVMDIHSQHEHQSLLRKASHLPLLDAFSGLQQEARAVREAFETWSATASRLKALVEDSSEANAHRQLLNYQLAELQEADVTEGEQASLEADQRRLANAQNITQHLVTIDTLLDDTDHGAAHHIHAALRHLSDPVLIETKEAQELLDNAAIQLSEALSQLNQYRESVADDPRRLADVEARLSRLYELSRKHRIEPNDLPTLMTRIASELEALDSDDEAVAELAALSAKQEETLMGLARDLSDHRATAATALMNRVHEILVQLNMNNARLTIEQHQSHTVRDSGIDDLEFLIATSLNQTPGSLRRTASGGELSRISLAIQLAITETSGQHQTLVFDEVDVGVGGATADILGGLLRTLGQYQQILCVTHLPQVAAQGHHHLVVEKTNHKKGQLTSITSISETARVDELARMLAGQDLTHESRAHAEAMISAVAGKSDALAKSPHI</sequence>
<dbReference type="SUPFAM" id="SSF52540">
    <property type="entry name" value="P-loop containing nucleoside triphosphate hydrolases"/>
    <property type="match status" value="2"/>
</dbReference>
<dbReference type="PANTHER" id="PTHR11059">
    <property type="entry name" value="DNA REPAIR PROTEIN RECN"/>
    <property type="match status" value="1"/>
</dbReference>
<comment type="function">
    <text evidence="1 9">May be involved in recombinational repair of damaged DNA.</text>
</comment>
<dbReference type="GO" id="GO:0006281">
    <property type="term" value="P:DNA repair"/>
    <property type="evidence" value="ECO:0007669"/>
    <property type="project" value="UniProtKB-KW"/>
</dbReference>
<evidence type="ECO:0000259" key="11">
    <source>
        <dbReference type="Pfam" id="PF02463"/>
    </source>
</evidence>
<dbReference type="InterPro" id="IPR004604">
    <property type="entry name" value="DNA_recomb/repair_RecN"/>
</dbReference>
<dbReference type="PANTHER" id="PTHR11059:SF0">
    <property type="entry name" value="DNA REPAIR PROTEIN RECN"/>
    <property type="match status" value="1"/>
</dbReference>
<dbReference type="NCBIfam" id="NF008121">
    <property type="entry name" value="PRK10869.1"/>
    <property type="match status" value="1"/>
</dbReference>
<evidence type="ECO:0000256" key="8">
    <source>
        <dbReference type="ARBA" id="ARBA00033408"/>
    </source>
</evidence>
<keyword evidence="5 9" id="KW-0227">DNA damage</keyword>
<dbReference type="GO" id="GO:0009432">
    <property type="term" value="P:SOS response"/>
    <property type="evidence" value="ECO:0007669"/>
    <property type="project" value="TreeGrafter"/>
</dbReference>
<evidence type="ECO:0000256" key="1">
    <source>
        <dbReference type="ARBA" id="ARBA00003618"/>
    </source>
</evidence>
<gene>
    <name evidence="12" type="ORF">CNE99_09290</name>
</gene>
<dbReference type="EMBL" id="NTKD01000062">
    <property type="protein sequence ID" value="PDH36744.1"/>
    <property type="molecule type" value="Genomic_DNA"/>
</dbReference>
<evidence type="ECO:0000313" key="12">
    <source>
        <dbReference type="EMBL" id="PDH36744.1"/>
    </source>
</evidence>
<dbReference type="Gene3D" id="3.40.50.300">
    <property type="entry name" value="P-loop containing nucleotide triphosphate hydrolases"/>
    <property type="match status" value="2"/>
</dbReference>
<evidence type="ECO:0000256" key="3">
    <source>
        <dbReference type="ARBA" id="ARBA00021315"/>
    </source>
</evidence>
<evidence type="ECO:0000313" key="13">
    <source>
        <dbReference type="Proteomes" id="UP000219327"/>
    </source>
</evidence>
<organism evidence="12 13">
    <name type="scientific">OM182 bacterium MED-G24</name>
    <dbReference type="NCBI Taxonomy" id="1986255"/>
    <lineage>
        <taxon>Bacteria</taxon>
        <taxon>Pseudomonadati</taxon>
        <taxon>Pseudomonadota</taxon>
        <taxon>Gammaproteobacteria</taxon>
        <taxon>OMG group</taxon>
        <taxon>OM182 clade</taxon>
    </lineage>
</organism>
<evidence type="ECO:0000256" key="10">
    <source>
        <dbReference type="SAM" id="Coils"/>
    </source>
</evidence>
<evidence type="ECO:0000256" key="7">
    <source>
        <dbReference type="ARBA" id="ARBA00023204"/>
    </source>
</evidence>
<dbReference type="Proteomes" id="UP000219327">
    <property type="component" value="Unassembled WGS sequence"/>
</dbReference>
<evidence type="ECO:0000256" key="6">
    <source>
        <dbReference type="ARBA" id="ARBA00022840"/>
    </source>
</evidence>
<evidence type="ECO:0000256" key="9">
    <source>
        <dbReference type="PIRNR" id="PIRNR003128"/>
    </source>
</evidence>
<evidence type="ECO:0000256" key="5">
    <source>
        <dbReference type="ARBA" id="ARBA00022763"/>
    </source>
</evidence>
<accession>A0A2A5WKH8</accession>
<dbReference type="GO" id="GO:0006310">
    <property type="term" value="P:DNA recombination"/>
    <property type="evidence" value="ECO:0007669"/>
    <property type="project" value="InterPro"/>
</dbReference>
<dbReference type="NCBIfam" id="TIGR00634">
    <property type="entry name" value="recN"/>
    <property type="match status" value="1"/>
</dbReference>
<dbReference type="GO" id="GO:0043590">
    <property type="term" value="C:bacterial nucleoid"/>
    <property type="evidence" value="ECO:0007669"/>
    <property type="project" value="TreeGrafter"/>
</dbReference>
<comment type="similarity">
    <text evidence="2 9">Belongs to the RecN family.</text>
</comment>
<dbReference type="GO" id="GO:0005524">
    <property type="term" value="F:ATP binding"/>
    <property type="evidence" value="ECO:0007669"/>
    <property type="project" value="UniProtKB-KW"/>
</dbReference>
<dbReference type="InterPro" id="IPR003395">
    <property type="entry name" value="RecF/RecN/SMC_N"/>
</dbReference>
<dbReference type="InterPro" id="IPR027417">
    <property type="entry name" value="P-loop_NTPase"/>
</dbReference>
<name>A0A2A5WKH8_9GAMM</name>
<dbReference type="AlphaFoldDB" id="A0A2A5WKH8"/>